<evidence type="ECO:0000256" key="1">
    <source>
        <dbReference type="SAM" id="MobiDB-lite"/>
    </source>
</evidence>
<dbReference type="Proteomes" id="UP000659904">
    <property type="component" value="Unassembled WGS sequence"/>
</dbReference>
<protein>
    <recommendedName>
        <fullName evidence="2">CHAT domain-containing protein</fullName>
    </recommendedName>
</protein>
<sequence length="159" mass="17281">MIWPIPKLTMLWQRAHVISSYTTTRQALLHQQTIPTAAGAGTPAVGVADPPPIAGVRFAPLAAVATELDHVTCSAPAPRTVLAGDNARIERIRDALGSHHYLHFAYHGHQDARDPSASYRAVADGPLRVRDLADQNIEHAPTGVPVGMRDGRERVRPRR</sequence>
<dbReference type="Pfam" id="PF12770">
    <property type="entry name" value="CHAT"/>
    <property type="match status" value="1"/>
</dbReference>
<proteinExistence type="predicted"/>
<evidence type="ECO:0000259" key="2">
    <source>
        <dbReference type="Pfam" id="PF12770"/>
    </source>
</evidence>
<feature type="region of interest" description="Disordered" evidence="1">
    <location>
        <begin position="140"/>
        <end position="159"/>
    </location>
</feature>
<reference evidence="3 4" key="1">
    <citation type="submission" date="2021-01" db="EMBL/GenBank/DDBJ databases">
        <title>Whole genome shotgun sequence of Catellatospora citrea NBRC 14495.</title>
        <authorList>
            <person name="Komaki H."/>
            <person name="Tamura T."/>
        </authorList>
    </citation>
    <scope>NUCLEOTIDE SEQUENCE [LARGE SCALE GENOMIC DNA]</scope>
    <source>
        <strain evidence="3 4">NBRC 14495</strain>
    </source>
</reference>
<evidence type="ECO:0000313" key="3">
    <source>
        <dbReference type="EMBL" id="GIF96880.1"/>
    </source>
</evidence>
<comment type="caution">
    <text evidence="3">The sequence shown here is derived from an EMBL/GenBank/DDBJ whole genome shotgun (WGS) entry which is preliminary data.</text>
</comment>
<feature type="domain" description="CHAT" evidence="2">
    <location>
        <begin position="23"/>
        <end position="136"/>
    </location>
</feature>
<name>A0A8J3NXW6_9ACTN</name>
<dbReference type="EMBL" id="BONH01000007">
    <property type="protein sequence ID" value="GIF96880.1"/>
    <property type="molecule type" value="Genomic_DNA"/>
</dbReference>
<dbReference type="InterPro" id="IPR024983">
    <property type="entry name" value="CHAT_dom"/>
</dbReference>
<accession>A0A8J3NXW6</accession>
<organism evidence="3 4">
    <name type="scientific">Catellatospora citrea</name>
    <dbReference type="NCBI Taxonomy" id="53366"/>
    <lineage>
        <taxon>Bacteria</taxon>
        <taxon>Bacillati</taxon>
        <taxon>Actinomycetota</taxon>
        <taxon>Actinomycetes</taxon>
        <taxon>Micromonosporales</taxon>
        <taxon>Micromonosporaceae</taxon>
        <taxon>Catellatospora</taxon>
    </lineage>
</organism>
<evidence type="ECO:0000313" key="4">
    <source>
        <dbReference type="Proteomes" id="UP000659904"/>
    </source>
</evidence>
<dbReference type="AlphaFoldDB" id="A0A8J3NXW6"/>
<gene>
    <name evidence="3" type="ORF">Cci01nite_19740</name>
</gene>
<keyword evidence="4" id="KW-1185">Reference proteome</keyword>
<feature type="compositionally biased region" description="Basic and acidic residues" evidence="1">
    <location>
        <begin position="149"/>
        <end position="159"/>
    </location>
</feature>